<evidence type="ECO:0000256" key="5">
    <source>
        <dbReference type="ARBA" id="ARBA00023244"/>
    </source>
</evidence>
<reference evidence="9 10" key="1">
    <citation type="submission" date="2017-05" db="EMBL/GenBank/DDBJ databases">
        <authorList>
            <person name="Varghese N."/>
            <person name="Submissions S."/>
        </authorList>
    </citation>
    <scope>NUCLEOTIDE SEQUENCE [LARGE SCALE GENOMIC DNA]</scope>
    <source>
        <strain evidence="9 10">DSM 15522</strain>
    </source>
</reference>
<evidence type="ECO:0000256" key="7">
    <source>
        <dbReference type="HAMAP-Rule" id="MF_00323"/>
    </source>
</evidence>
<organism evidence="9 10">
    <name type="scientific">Desulfurobacterium pacificum</name>
    <dbReference type="NCBI Taxonomy" id="240166"/>
    <lineage>
        <taxon>Bacteria</taxon>
        <taxon>Pseudomonadati</taxon>
        <taxon>Aquificota</taxon>
        <taxon>Aquificia</taxon>
        <taxon>Desulfurobacteriales</taxon>
        <taxon>Desulfurobacteriaceae</taxon>
        <taxon>Desulfurobacterium</taxon>
    </lineage>
</organism>
<feature type="binding site" evidence="7">
    <location>
        <position position="265"/>
    </location>
    <ligand>
        <name>Fe(2+)</name>
        <dbReference type="ChEBI" id="CHEBI:29033"/>
    </ligand>
</feature>
<keyword evidence="10" id="KW-1185">Reference proteome</keyword>
<dbReference type="InterPro" id="IPR033659">
    <property type="entry name" value="Ferrochelatase_N"/>
</dbReference>
<comment type="catalytic activity">
    <reaction evidence="6">
        <text>Fe-coproporphyrin III + 2 H(+) = coproporphyrin III + Fe(2+)</text>
        <dbReference type="Rhea" id="RHEA:49572"/>
        <dbReference type="ChEBI" id="CHEBI:15378"/>
        <dbReference type="ChEBI" id="CHEBI:29033"/>
        <dbReference type="ChEBI" id="CHEBI:68438"/>
        <dbReference type="ChEBI" id="CHEBI:131725"/>
        <dbReference type="EC" id="4.99.1.9"/>
    </reaction>
    <physiologicalReaction direction="right-to-left" evidence="6">
        <dbReference type="Rhea" id="RHEA:49574"/>
    </physiologicalReaction>
</comment>
<evidence type="ECO:0000256" key="2">
    <source>
        <dbReference type="ARBA" id="ARBA00023004"/>
    </source>
</evidence>
<comment type="catalytic activity">
    <reaction evidence="7">
        <text>heme b + 2 H(+) = protoporphyrin IX + Fe(2+)</text>
        <dbReference type="Rhea" id="RHEA:22584"/>
        <dbReference type="ChEBI" id="CHEBI:15378"/>
        <dbReference type="ChEBI" id="CHEBI:29033"/>
        <dbReference type="ChEBI" id="CHEBI:57306"/>
        <dbReference type="ChEBI" id="CHEBI:60344"/>
        <dbReference type="EC" id="4.98.1.1"/>
    </reaction>
</comment>
<dbReference type="SUPFAM" id="SSF53800">
    <property type="entry name" value="Chelatase"/>
    <property type="match status" value="1"/>
</dbReference>
<keyword evidence="3 7" id="KW-0350">Heme biosynthesis</keyword>
<dbReference type="InterPro" id="IPR001015">
    <property type="entry name" value="Ferrochelatase"/>
</dbReference>
<keyword evidence="7" id="KW-0479">Metal-binding</keyword>
<feature type="binding site" evidence="7">
    <location>
        <position position="185"/>
    </location>
    <ligand>
        <name>Fe(2+)</name>
        <dbReference type="ChEBI" id="CHEBI:29033"/>
    </ligand>
</feature>
<dbReference type="Gene3D" id="3.40.50.1400">
    <property type="match status" value="2"/>
</dbReference>
<dbReference type="CDD" id="cd03411">
    <property type="entry name" value="Ferrochelatase_N"/>
    <property type="match status" value="1"/>
</dbReference>
<dbReference type="EMBL" id="FXUB01000001">
    <property type="protein sequence ID" value="SMP04295.1"/>
    <property type="molecule type" value="Genomic_DNA"/>
</dbReference>
<evidence type="ECO:0000256" key="1">
    <source>
        <dbReference type="ARBA" id="ARBA00007718"/>
    </source>
</evidence>
<keyword evidence="7" id="KW-0963">Cytoplasm</keyword>
<evidence type="ECO:0000256" key="6">
    <source>
        <dbReference type="ARBA" id="ARBA00024536"/>
    </source>
</evidence>
<dbReference type="Proteomes" id="UP001157911">
    <property type="component" value="Unassembled WGS sequence"/>
</dbReference>
<accession>A0ABY1NAR6</accession>
<dbReference type="NCBIfam" id="TIGR00109">
    <property type="entry name" value="hemH"/>
    <property type="match status" value="1"/>
</dbReference>
<evidence type="ECO:0000313" key="9">
    <source>
        <dbReference type="EMBL" id="SMP04295.1"/>
    </source>
</evidence>
<comment type="function">
    <text evidence="7">Catalyzes the ferrous insertion into protoporphyrin IX.</text>
</comment>
<evidence type="ECO:0000256" key="4">
    <source>
        <dbReference type="ARBA" id="ARBA00023239"/>
    </source>
</evidence>
<evidence type="ECO:0000256" key="3">
    <source>
        <dbReference type="ARBA" id="ARBA00023133"/>
    </source>
</evidence>
<dbReference type="EC" id="4.98.1.1" evidence="7"/>
<dbReference type="CDD" id="cd00419">
    <property type="entry name" value="Ferrochelatase_C"/>
    <property type="match status" value="1"/>
</dbReference>
<comment type="subcellular location">
    <subcellularLocation>
        <location evidence="7">Cytoplasm</location>
    </subcellularLocation>
</comment>
<dbReference type="Pfam" id="PF00762">
    <property type="entry name" value="Ferrochelatase"/>
    <property type="match status" value="1"/>
</dbReference>
<name>A0ABY1NAR6_9BACT</name>
<evidence type="ECO:0000256" key="8">
    <source>
        <dbReference type="RuleBase" id="RU004185"/>
    </source>
</evidence>
<gene>
    <name evidence="7" type="primary">hemH</name>
    <name evidence="9" type="ORF">SAMN06265339_0204</name>
</gene>
<sequence>MKEAILLTYMGAPSNVDEIKPFLFRLFSDRDLINFGVPSFLQKPLAYVISTFRTPKVKPQYEAIGGGSPLVKYSLEQASLLEKETGLKVFTGMLYSEPLLEKVAKEIESNGIERLYVLTLYPQYSKATAGACIRDVKKLLEGKTELRIVNSWCRNESYIKWIQEMLKKALDKSEPEDTAVLFSAHSLPEYFVKELQDAYVEEVRDTVNLVMNAFPEYRWFISYQSKVGPIKWLEPSTEETIKKLKEKGFKKVVVFPVSFVSEHIETLYELDVEYRELAEKIGLEFERVKLDHKSPLLINALKSEVEKLRLTEEK</sequence>
<comment type="similarity">
    <text evidence="1 7 8">Belongs to the ferrochelatase family.</text>
</comment>
<dbReference type="PANTHER" id="PTHR11108:SF1">
    <property type="entry name" value="FERROCHELATASE, MITOCHONDRIAL"/>
    <property type="match status" value="1"/>
</dbReference>
<comment type="pathway">
    <text evidence="7">Porphyrin-containing compound metabolism; protoheme biosynthesis; protoheme from protoporphyrin-IX: step 1/1.</text>
</comment>
<keyword evidence="4 7" id="KW-0456">Lyase</keyword>
<dbReference type="InterPro" id="IPR033644">
    <property type="entry name" value="Ferrochelatase_C"/>
</dbReference>
<dbReference type="PANTHER" id="PTHR11108">
    <property type="entry name" value="FERROCHELATASE"/>
    <property type="match status" value="1"/>
</dbReference>
<keyword evidence="5 7" id="KW-0627">Porphyrin biosynthesis</keyword>
<evidence type="ECO:0000313" key="10">
    <source>
        <dbReference type="Proteomes" id="UP001157911"/>
    </source>
</evidence>
<keyword evidence="2 7" id="KW-0408">Iron</keyword>
<dbReference type="HAMAP" id="MF_00323">
    <property type="entry name" value="Ferrochelatase"/>
    <property type="match status" value="1"/>
</dbReference>
<dbReference type="RefSeq" id="WP_283399714.1">
    <property type="nucleotide sequence ID" value="NZ_FXUB01000001.1"/>
</dbReference>
<protein>
    <recommendedName>
        <fullName evidence="7">Ferrochelatase</fullName>
        <ecNumber evidence="7">4.98.1.1</ecNumber>
    </recommendedName>
    <alternativeName>
        <fullName evidence="7">Heme synthase</fullName>
    </alternativeName>
    <alternativeName>
        <fullName evidence="7">Protoheme ferro-lyase</fullName>
    </alternativeName>
</protein>
<proteinExistence type="inferred from homology"/>
<comment type="caution">
    <text evidence="9">The sequence shown here is derived from an EMBL/GenBank/DDBJ whole genome shotgun (WGS) entry which is preliminary data.</text>
</comment>